<accession>A0ABN9TC49</accession>
<protein>
    <submittedName>
        <fullName evidence="2">Uncharacterized protein</fullName>
    </submittedName>
</protein>
<feature type="compositionally biased region" description="Basic residues" evidence="1">
    <location>
        <begin position="330"/>
        <end position="345"/>
    </location>
</feature>
<evidence type="ECO:0000256" key="1">
    <source>
        <dbReference type="SAM" id="MobiDB-lite"/>
    </source>
</evidence>
<evidence type="ECO:0000313" key="2">
    <source>
        <dbReference type="EMBL" id="CAK0843008.1"/>
    </source>
</evidence>
<reference evidence="2" key="1">
    <citation type="submission" date="2023-10" db="EMBL/GenBank/DDBJ databases">
        <authorList>
            <person name="Chen Y."/>
            <person name="Shah S."/>
            <person name="Dougan E. K."/>
            <person name="Thang M."/>
            <person name="Chan C."/>
        </authorList>
    </citation>
    <scope>NUCLEOTIDE SEQUENCE [LARGE SCALE GENOMIC DNA]</scope>
</reference>
<organism evidence="2 3">
    <name type="scientific">Prorocentrum cordatum</name>
    <dbReference type="NCBI Taxonomy" id="2364126"/>
    <lineage>
        <taxon>Eukaryota</taxon>
        <taxon>Sar</taxon>
        <taxon>Alveolata</taxon>
        <taxon>Dinophyceae</taxon>
        <taxon>Prorocentrales</taxon>
        <taxon>Prorocentraceae</taxon>
        <taxon>Prorocentrum</taxon>
    </lineage>
</organism>
<proteinExistence type="predicted"/>
<gene>
    <name evidence="2" type="ORF">PCOR1329_LOCUS37468</name>
</gene>
<comment type="caution">
    <text evidence="2">The sequence shown here is derived from an EMBL/GenBank/DDBJ whole genome shotgun (WGS) entry which is preliminary data.</text>
</comment>
<evidence type="ECO:0000313" key="3">
    <source>
        <dbReference type="Proteomes" id="UP001189429"/>
    </source>
</evidence>
<dbReference type="Proteomes" id="UP001189429">
    <property type="component" value="Unassembled WGS sequence"/>
</dbReference>
<dbReference type="EMBL" id="CAUYUJ010014541">
    <property type="protein sequence ID" value="CAK0843008.1"/>
    <property type="molecule type" value="Genomic_DNA"/>
</dbReference>
<keyword evidence="3" id="KW-1185">Reference proteome</keyword>
<feature type="region of interest" description="Disordered" evidence="1">
    <location>
        <begin position="312"/>
        <end position="363"/>
    </location>
</feature>
<sequence length="454" mass="45232">MVSRDPELRIFVPAHLVNGDLGARVAAFAAHFGSLDVVLLDGGLAAPVLPPAAAAAPGTWLPAARGGGAARAGAGEAAPALGAPAPRCGGAEGFGGTVRQAGEAAGGGSGDLALFPPAWGLQIVSQSGGYGAGGFASQGHGGGCGEFFGGAGYRYEHYLSTGAQEEASQTHVERLQAHPQAHDGGHAHWSGAGQDGNRSFGDGVVASFAACSGHAAVTSDSASRNEDPTDATSEVKTFYIGDGSVPDAGGEGAAPDMSALSGGVTFDGSGTSAVCGGASESPFGVGTSAQSGGVLDMSAHSGGVHHEWDAISSSSSVPSLAAGATEVAPMRKKKNRRKKNKKKVSSHVTEPGPEQLQVSGAPPDAMPSIFEASLEDLATDIQSGVFSQCAKELDDTDVALLGRFVDGEAVLSELQQQPSLRAPALEVASRLMAAGANSNVAFLPIVQGLATQQT</sequence>
<name>A0ABN9TC49_9DINO</name>